<sequence>MFGPDKCGSTNKVHFIFRHQNPITGEWEEKHLINPPAPKITKTTALYTLIVKPDQTFEILINDESVRNGSLLEDFTPAVNPPKEIDDPEDFKPETWWDDEEDGDWIPPSVPNPKCEEAAGCGPWSPPKIKNPDFKGKWTVPKIPNPEYKGVWAPRQVPNPAFFEDKTPSDFTKIAGIGIELWTMTEDILFDNIFIGHDEAQAKAFAKETYHVKKPIEQ</sequence>
<dbReference type="Pfam" id="PF00262">
    <property type="entry name" value="Calreticulin"/>
    <property type="match status" value="1"/>
</dbReference>
<evidence type="ECO:0000256" key="6">
    <source>
        <dbReference type="ARBA" id="ARBA00023136"/>
    </source>
</evidence>
<feature type="non-terminal residue" evidence="9">
    <location>
        <position position="1"/>
    </location>
</feature>
<gene>
    <name evidence="9" type="primary">Arb</name>
    <name evidence="9" type="ORF">ELAFOR_R11376</name>
</gene>
<comment type="similarity">
    <text evidence="2 8">Belongs to the calreticulin family.</text>
</comment>
<evidence type="ECO:0000256" key="3">
    <source>
        <dbReference type="ARBA" id="ARBA00022692"/>
    </source>
</evidence>
<proteinExistence type="inferred from homology"/>
<comment type="caution">
    <text evidence="9">The sequence shown here is derived from an EMBL/GenBank/DDBJ whole genome shotgun (WGS) entry which is preliminary data.</text>
</comment>
<dbReference type="GO" id="GO:0005509">
    <property type="term" value="F:calcium ion binding"/>
    <property type="evidence" value="ECO:0007669"/>
    <property type="project" value="InterPro"/>
</dbReference>
<evidence type="ECO:0000313" key="10">
    <source>
        <dbReference type="Proteomes" id="UP000623542"/>
    </source>
</evidence>
<evidence type="ECO:0000256" key="4">
    <source>
        <dbReference type="ARBA" id="ARBA00022824"/>
    </source>
</evidence>
<dbReference type="PANTHER" id="PTHR11073">
    <property type="entry name" value="CALRETICULIN AND CALNEXIN"/>
    <property type="match status" value="1"/>
</dbReference>
<dbReference type="Gene3D" id="2.10.250.10">
    <property type="entry name" value="Calreticulin/calnexin, P domain"/>
    <property type="match status" value="1"/>
</dbReference>
<dbReference type="SUPFAM" id="SSF63887">
    <property type="entry name" value="P-domain of calnexin/calreticulin"/>
    <property type="match status" value="1"/>
</dbReference>
<evidence type="ECO:0000256" key="5">
    <source>
        <dbReference type="ARBA" id="ARBA00022989"/>
    </source>
</evidence>
<evidence type="ECO:0000256" key="1">
    <source>
        <dbReference type="ARBA" id="ARBA00004389"/>
    </source>
</evidence>
<evidence type="ECO:0000256" key="8">
    <source>
        <dbReference type="RuleBase" id="RU362126"/>
    </source>
</evidence>
<dbReference type="AlphaFoldDB" id="A0A851UXK6"/>
<dbReference type="GO" id="GO:0036503">
    <property type="term" value="P:ERAD pathway"/>
    <property type="evidence" value="ECO:0007669"/>
    <property type="project" value="TreeGrafter"/>
</dbReference>
<dbReference type="Gene3D" id="2.60.120.200">
    <property type="match status" value="1"/>
</dbReference>
<keyword evidence="3" id="KW-0812">Transmembrane</keyword>
<dbReference type="InterPro" id="IPR009033">
    <property type="entry name" value="Calreticulin/calnexin_P_dom_sf"/>
</dbReference>
<keyword evidence="10" id="KW-1185">Reference proteome</keyword>
<dbReference type="PANTHER" id="PTHR11073:SF1">
    <property type="entry name" value="CALNEXIN 14D-RELATED"/>
    <property type="match status" value="1"/>
</dbReference>
<keyword evidence="6" id="KW-0472">Membrane</keyword>
<dbReference type="SUPFAM" id="SSF49899">
    <property type="entry name" value="Concanavalin A-like lectins/glucanases"/>
    <property type="match status" value="1"/>
</dbReference>
<comment type="subcellular location">
    <subcellularLocation>
        <location evidence="1">Endoplasmic reticulum membrane</location>
        <topology evidence="1">Single-pass membrane protein</topology>
    </subcellularLocation>
</comment>
<keyword evidence="7 8" id="KW-0143">Chaperone</keyword>
<protein>
    <submittedName>
        <fullName evidence="9">CALX protein</fullName>
    </submittedName>
</protein>
<feature type="non-terminal residue" evidence="9">
    <location>
        <position position="218"/>
    </location>
</feature>
<dbReference type="GO" id="GO:0051082">
    <property type="term" value="F:unfolded protein binding"/>
    <property type="evidence" value="ECO:0007669"/>
    <property type="project" value="InterPro"/>
</dbReference>
<dbReference type="GO" id="GO:0005789">
    <property type="term" value="C:endoplasmic reticulum membrane"/>
    <property type="evidence" value="ECO:0007669"/>
    <property type="project" value="UniProtKB-SubCell"/>
</dbReference>
<name>A0A851UXK6_9PASS</name>
<evidence type="ECO:0000256" key="2">
    <source>
        <dbReference type="ARBA" id="ARBA00010983"/>
    </source>
</evidence>
<evidence type="ECO:0000256" key="7">
    <source>
        <dbReference type="ARBA" id="ARBA00023186"/>
    </source>
</evidence>
<keyword evidence="5" id="KW-1133">Transmembrane helix</keyword>
<reference evidence="9" key="1">
    <citation type="submission" date="2019-09" db="EMBL/GenBank/DDBJ databases">
        <title>Bird 10,000 Genomes (B10K) Project - Family phase.</title>
        <authorList>
            <person name="Zhang G."/>
        </authorList>
    </citation>
    <scope>NUCLEOTIDE SEQUENCE</scope>
    <source>
        <strain evidence="9">B10K-IZCAS-20218</strain>
        <tissue evidence="9">Blood</tissue>
    </source>
</reference>
<accession>A0A851UXK6</accession>
<keyword evidence="4 8" id="KW-0256">Endoplasmic reticulum</keyword>
<dbReference type="EMBL" id="WBNG01004833">
    <property type="protein sequence ID" value="NXD32345.1"/>
    <property type="molecule type" value="Genomic_DNA"/>
</dbReference>
<dbReference type="InterPro" id="IPR001580">
    <property type="entry name" value="Calret/calnex"/>
</dbReference>
<evidence type="ECO:0000313" key="9">
    <source>
        <dbReference type="EMBL" id="NXD32345.1"/>
    </source>
</evidence>
<dbReference type="InterPro" id="IPR013320">
    <property type="entry name" value="ConA-like_dom_sf"/>
</dbReference>
<dbReference type="Proteomes" id="UP000623542">
    <property type="component" value="Unassembled WGS sequence"/>
</dbReference>
<organism evidence="9 10">
    <name type="scientific">Elachura formosa</name>
    <name type="common">spotted wren-babbler</name>
    <dbReference type="NCBI Taxonomy" id="1463973"/>
    <lineage>
        <taxon>Eukaryota</taxon>
        <taxon>Metazoa</taxon>
        <taxon>Chordata</taxon>
        <taxon>Craniata</taxon>
        <taxon>Vertebrata</taxon>
        <taxon>Euteleostomi</taxon>
        <taxon>Archelosauria</taxon>
        <taxon>Archosauria</taxon>
        <taxon>Dinosauria</taxon>
        <taxon>Saurischia</taxon>
        <taxon>Theropoda</taxon>
        <taxon>Coelurosauria</taxon>
        <taxon>Aves</taxon>
        <taxon>Neognathae</taxon>
        <taxon>Neoaves</taxon>
        <taxon>Telluraves</taxon>
        <taxon>Australaves</taxon>
        <taxon>Passeriformes</taxon>
        <taxon>Elachuridae</taxon>
        <taxon>Elachura</taxon>
    </lineage>
</organism>
<dbReference type="PRINTS" id="PR00626">
    <property type="entry name" value="CALRETICULIN"/>
</dbReference>
<dbReference type="OrthoDB" id="1938156at2759"/>
<dbReference type="GO" id="GO:0006457">
    <property type="term" value="P:protein folding"/>
    <property type="evidence" value="ECO:0007669"/>
    <property type="project" value="InterPro"/>
</dbReference>